<feature type="compositionally biased region" description="Basic residues" evidence="1">
    <location>
        <begin position="1"/>
        <end position="10"/>
    </location>
</feature>
<dbReference type="Gene3D" id="1.10.10.10">
    <property type="entry name" value="Winged helix-like DNA-binding domain superfamily/Winged helix DNA-binding domain"/>
    <property type="match status" value="1"/>
</dbReference>
<evidence type="ECO:0000313" key="4">
    <source>
        <dbReference type="EMBL" id="MVT25575.1"/>
    </source>
</evidence>
<dbReference type="GO" id="GO:0003700">
    <property type="term" value="F:DNA-binding transcription factor activity"/>
    <property type="evidence" value="ECO:0007669"/>
    <property type="project" value="InterPro"/>
</dbReference>
<dbReference type="Proteomes" id="UP000460157">
    <property type="component" value="Unassembled WGS sequence"/>
</dbReference>
<dbReference type="InterPro" id="IPR001347">
    <property type="entry name" value="SIS_dom"/>
</dbReference>
<dbReference type="GO" id="GO:1901135">
    <property type="term" value="P:carbohydrate derivative metabolic process"/>
    <property type="evidence" value="ECO:0007669"/>
    <property type="project" value="InterPro"/>
</dbReference>
<sequence>MPNQNPRKRPGTPDLSRQERRVSALAEQDPFRFATSTAAEIAELTSTSEATVARAARKLGFSGTKEMKASCAARVDSSQSLGAVIRTRLESLPSGAFAPEQDTSHTVASAVLTSAADLLIRLNDTLEPALISHTAEAFVSARRVNVYGLGTAYRIAQYFCLELERVGVDALPLTGATHTAADSIPRIGPEDELVILAPLLIFPAVEHFTEIALERARSVTVISQDRLPQSLTDRVQHIQLPSTTAGAASESVTAWALCDVLIAEIARRNPERAIETRNYVQQLRERFSAY</sequence>
<dbReference type="PROSITE" id="PS51464">
    <property type="entry name" value="SIS"/>
    <property type="match status" value="1"/>
</dbReference>
<dbReference type="PANTHER" id="PTHR30514">
    <property type="entry name" value="GLUCOKINASE"/>
    <property type="match status" value="1"/>
</dbReference>
<evidence type="ECO:0000313" key="5">
    <source>
        <dbReference type="Proteomes" id="UP000460157"/>
    </source>
</evidence>
<comment type="caution">
    <text evidence="4">The sequence shown here is derived from an EMBL/GenBank/DDBJ whole genome shotgun (WGS) entry which is preliminary data.</text>
</comment>
<dbReference type="SUPFAM" id="SSF53697">
    <property type="entry name" value="SIS domain"/>
    <property type="match status" value="1"/>
</dbReference>
<keyword evidence="5" id="KW-1185">Reference proteome</keyword>
<organism evidence="4 5">
    <name type="scientific">Nesterenkonia alkaliphila</name>
    <dbReference type="NCBI Taxonomy" id="1463631"/>
    <lineage>
        <taxon>Bacteria</taxon>
        <taxon>Bacillati</taxon>
        <taxon>Actinomycetota</taxon>
        <taxon>Actinomycetes</taxon>
        <taxon>Micrococcales</taxon>
        <taxon>Micrococcaceae</taxon>
        <taxon>Nesterenkonia</taxon>
    </lineage>
</organism>
<dbReference type="InterPro" id="IPR000281">
    <property type="entry name" value="HTH_RpiR"/>
</dbReference>
<dbReference type="GO" id="GO:0097367">
    <property type="term" value="F:carbohydrate derivative binding"/>
    <property type="evidence" value="ECO:0007669"/>
    <property type="project" value="InterPro"/>
</dbReference>
<feature type="region of interest" description="Disordered" evidence="1">
    <location>
        <begin position="1"/>
        <end position="20"/>
    </location>
</feature>
<dbReference type="InterPro" id="IPR009057">
    <property type="entry name" value="Homeodomain-like_sf"/>
</dbReference>
<evidence type="ECO:0008006" key="6">
    <source>
        <dbReference type="Google" id="ProtNLM"/>
    </source>
</evidence>
<feature type="domain" description="SIS" evidence="3">
    <location>
        <begin position="134"/>
        <end position="271"/>
    </location>
</feature>
<feature type="domain" description="HTH rpiR-type" evidence="2">
    <location>
        <begin position="2"/>
        <end position="78"/>
    </location>
</feature>
<dbReference type="OrthoDB" id="370421at2"/>
<dbReference type="RefSeq" id="WP_157321644.1">
    <property type="nucleotide sequence ID" value="NZ_BMFX01000024.1"/>
</dbReference>
<dbReference type="Gene3D" id="3.40.50.10490">
    <property type="entry name" value="Glucose-6-phosphate isomerase like protein, domain 1"/>
    <property type="match status" value="1"/>
</dbReference>
<proteinExistence type="predicted"/>
<evidence type="ECO:0000256" key="1">
    <source>
        <dbReference type="SAM" id="MobiDB-lite"/>
    </source>
</evidence>
<gene>
    <name evidence="4" type="ORF">GNZ21_04235</name>
</gene>
<dbReference type="EMBL" id="WRPM01000029">
    <property type="protein sequence ID" value="MVT25575.1"/>
    <property type="molecule type" value="Genomic_DNA"/>
</dbReference>
<evidence type="ECO:0000259" key="2">
    <source>
        <dbReference type="PROSITE" id="PS51071"/>
    </source>
</evidence>
<dbReference type="InterPro" id="IPR036388">
    <property type="entry name" value="WH-like_DNA-bd_sf"/>
</dbReference>
<accession>A0A7K1UGI2</accession>
<name>A0A7K1UGI2_9MICC</name>
<evidence type="ECO:0000259" key="3">
    <source>
        <dbReference type="PROSITE" id="PS51464"/>
    </source>
</evidence>
<dbReference type="InterPro" id="IPR047640">
    <property type="entry name" value="RpiR-like"/>
</dbReference>
<dbReference type="Pfam" id="PF01418">
    <property type="entry name" value="HTH_6"/>
    <property type="match status" value="1"/>
</dbReference>
<dbReference type="GO" id="GO:0003677">
    <property type="term" value="F:DNA binding"/>
    <property type="evidence" value="ECO:0007669"/>
    <property type="project" value="InterPro"/>
</dbReference>
<dbReference type="AlphaFoldDB" id="A0A7K1UGI2"/>
<protein>
    <recommendedName>
        <fullName evidence="6">SIS domain-containing protein</fullName>
    </recommendedName>
</protein>
<reference evidence="4 5" key="1">
    <citation type="submission" date="2019-12" db="EMBL/GenBank/DDBJ databases">
        <title>Nesterenkonia muleiensis sp. nov., a novel actinobacterium isolated from sap of Populus euphratica.</title>
        <authorList>
            <person name="Wang R."/>
        </authorList>
    </citation>
    <scope>NUCLEOTIDE SEQUENCE [LARGE SCALE GENOMIC DNA]</scope>
    <source>
        <strain evidence="4 5">F10</strain>
    </source>
</reference>
<dbReference type="InterPro" id="IPR046348">
    <property type="entry name" value="SIS_dom_sf"/>
</dbReference>
<dbReference type="PROSITE" id="PS51071">
    <property type="entry name" value="HTH_RPIR"/>
    <property type="match status" value="1"/>
</dbReference>
<dbReference type="SUPFAM" id="SSF46689">
    <property type="entry name" value="Homeodomain-like"/>
    <property type="match status" value="1"/>
</dbReference>